<dbReference type="AlphaFoldDB" id="A0A7Z2GG12"/>
<dbReference type="SUPFAM" id="SSF52540">
    <property type="entry name" value="P-loop containing nucleoside triphosphate hydrolases"/>
    <property type="match status" value="1"/>
</dbReference>
<sequence>MFDRFGASMRYVVPFRHPLSVADSLASRNKIPRGKSHMLWLAHVVPALRFTEAQPRVLLDYDRLMEAPGAELRKLAQTFALPVDPAKAQIFEQDFLEQGLRHSAYGIDDLEQDDAAPAPMKTLFSAMVAAARTPTPVRRAALTEALDIAERFLLSSEALLTYGWDLELDIRKLHVALDIEHKQSVAFEQAVLNAANREAQLHAELEQANARSAAVAETHAREIAARDAAMQRSQATIREYETRLTTCGSELASREDQIAQLNSQVTARDAEISSFVNSTSWRVTAPLRFARRCFRR</sequence>
<dbReference type="KEGG" id="pacs:FAZ98_03110"/>
<name>A0A7Z2GG12_9BURK</name>
<dbReference type="RefSeq" id="WP_158948681.1">
    <property type="nucleotide sequence ID" value="NZ_CP046913.1"/>
</dbReference>
<evidence type="ECO:0000313" key="2">
    <source>
        <dbReference type="Proteomes" id="UP000433577"/>
    </source>
</evidence>
<dbReference type="OrthoDB" id="9179784at2"/>
<dbReference type="Gene3D" id="3.40.50.300">
    <property type="entry name" value="P-loop containing nucleotide triphosphate hydrolases"/>
    <property type="match status" value="1"/>
</dbReference>
<dbReference type="InterPro" id="IPR027417">
    <property type="entry name" value="P-loop_NTPase"/>
</dbReference>
<protein>
    <recommendedName>
        <fullName evidence="3">Sulfotransferase family protein</fullName>
    </recommendedName>
</protein>
<evidence type="ECO:0000313" key="1">
    <source>
        <dbReference type="EMBL" id="QGZ60805.1"/>
    </source>
</evidence>
<keyword evidence="2" id="KW-1185">Reference proteome</keyword>
<reference evidence="1 2" key="1">
    <citation type="submission" date="2019-12" db="EMBL/GenBank/DDBJ databases">
        <title>Paraburkholderia acidiphila 7Q-K02 sp. nov and Paraburkholderia acidisoli DHF22 sp. nov., two strains isolated from forest soil.</title>
        <authorList>
            <person name="Gao Z."/>
            <person name="Qiu L."/>
        </authorList>
    </citation>
    <scope>NUCLEOTIDE SEQUENCE [LARGE SCALE GENOMIC DNA]</scope>
    <source>
        <strain evidence="1 2">DHF22</strain>
    </source>
</reference>
<proteinExistence type="predicted"/>
<dbReference type="EMBL" id="CP046913">
    <property type="protein sequence ID" value="QGZ60805.1"/>
    <property type="molecule type" value="Genomic_DNA"/>
</dbReference>
<organism evidence="1 2">
    <name type="scientific">Paraburkholderia acidisoli</name>
    <dbReference type="NCBI Taxonomy" id="2571748"/>
    <lineage>
        <taxon>Bacteria</taxon>
        <taxon>Pseudomonadati</taxon>
        <taxon>Pseudomonadota</taxon>
        <taxon>Betaproteobacteria</taxon>
        <taxon>Burkholderiales</taxon>
        <taxon>Burkholderiaceae</taxon>
        <taxon>Paraburkholderia</taxon>
    </lineage>
</organism>
<dbReference type="Proteomes" id="UP000433577">
    <property type="component" value="Chromosome 1"/>
</dbReference>
<accession>A0A7Z2GG12</accession>
<gene>
    <name evidence="1" type="ORF">FAZ98_03110</name>
</gene>
<evidence type="ECO:0008006" key="3">
    <source>
        <dbReference type="Google" id="ProtNLM"/>
    </source>
</evidence>